<proteinExistence type="predicted"/>
<dbReference type="AlphaFoldDB" id="A0A1P8WGC5"/>
<organism evidence="2 3">
    <name type="scientific">Fuerstiella marisgermanici</name>
    <dbReference type="NCBI Taxonomy" id="1891926"/>
    <lineage>
        <taxon>Bacteria</taxon>
        <taxon>Pseudomonadati</taxon>
        <taxon>Planctomycetota</taxon>
        <taxon>Planctomycetia</taxon>
        <taxon>Planctomycetales</taxon>
        <taxon>Planctomycetaceae</taxon>
        <taxon>Fuerstiella</taxon>
    </lineage>
</organism>
<gene>
    <name evidence="2" type="ORF">Fuma_02709</name>
</gene>
<dbReference type="STRING" id="1891926.Fuma_02709"/>
<reference evidence="2 3" key="1">
    <citation type="journal article" date="2016" name="Front. Microbiol.">
        <title>Fuerstia marisgermanicae gen. nov., sp. nov., an Unusual Member of the Phylum Planctomycetes from the German Wadden Sea.</title>
        <authorList>
            <person name="Kohn T."/>
            <person name="Heuer A."/>
            <person name="Jogler M."/>
            <person name="Vollmers J."/>
            <person name="Boedeker C."/>
            <person name="Bunk B."/>
            <person name="Rast P."/>
            <person name="Borchert D."/>
            <person name="Glockner I."/>
            <person name="Freese H.M."/>
            <person name="Klenk H.P."/>
            <person name="Overmann J."/>
            <person name="Kaster A.K."/>
            <person name="Rohde M."/>
            <person name="Wiegand S."/>
            <person name="Jogler C."/>
        </authorList>
    </citation>
    <scope>NUCLEOTIDE SEQUENCE [LARGE SCALE GENOMIC DNA]</scope>
    <source>
        <strain evidence="2 3">NH11</strain>
    </source>
</reference>
<accession>A0A1P8WGC5</accession>
<dbReference type="KEGG" id="fmr:Fuma_02709"/>
<keyword evidence="1" id="KW-0732">Signal</keyword>
<evidence type="ECO:0000313" key="2">
    <source>
        <dbReference type="EMBL" id="APZ93093.1"/>
    </source>
</evidence>
<sequence length="272" mass="29294" precursor="true">MTSNMTGHATHQRLSAVPICVAIGMAMLLSQSANAQPMSVDRGAENHHPLSEKVPPGMAAAWLNHLRQYDAAWLQPLSIESPGGGTVELFSGSDVPVGAAMSPALVAVNAGHVYRLRISNIPEFPGVQLYPTVELLDRLHPPAGTEDQYPIPVLLTADDVRMASRGELVTRVIYLEQPQLAQVLDPLRREIPQRVLPTENALKEADRMGRPMAIIRIGGRQPTAGSPMSFYGTGGAAQFRAIPEHAKPNSDAAVVRMKSAGQIQRVSHTVTE</sequence>
<feature type="chain" id="PRO_5013337973" evidence="1">
    <location>
        <begin position="36"/>
        <end position="272"/>
    </location>
</feature>
<dbReference type="Proteomes" id="UP000187735">
    <property type="component" value="Chromosome"/>
</dbReference>
<feature type="signal peptide" evidence="1">
    <location>
        <begin position="1"/>
        <end position="35"/>
    </location>
</feature>
<dbReference type="RefSeq" id="WP_077024616.1">
    <property type="nucleotide sequence ID" value="NZ_CP017641.1"/>
</dbReference>
<evidence type="ECO:0000256" key="1">
    <source>
        <dbReference type="SAM" id="SignalP"/>
    </source>
</evidence>
<name>A0A1P8WGC5_9PLAN</name>
<dbReference type="EMBL" id="CP017641">
    <property type="protein sequence ID" value="APZ93093.1"/>
    <property type="molecule type" value="Genomic_DNA"/>
</dbReference>
<dbReference type="OrthoDB" id="278943at2"/>
<evidence type="ECO:0000313" key="3">
    <source>
        <dbReference type="Proteomes" id="UP000187735"/>
    </source>
</evidence>
<keyword evidence="3" id="KW-1185">Reference proteome</keyword>
<protein>
    <submittedName>
        <fullName evidence="2">Uncharacterized protein</fullName>
    </submittedName>
</protein>